<dbReference type="AlphaFoldDB" id="A0A0T6BRK7"/>
<accession>A0A0T6BRK7</accession>
<dbReference type="EMBL" id="LECW02000012">
    <property type="protein sequence ID" value="KRT94255.1"/>
    <property type="molecule type" value="Genomic_DNA"/>
</dbReference>
<gene>
    <name evidence="1" type="ORF">AB447_202905</name>
</gene>
<protein>
    <submittedName>
        <fullName evidence="1">Uncharacterized protein</fullName>
    </submittedName>
</protein>
<proteinExistence type="predicted"/>
<reference evidence="1 2" key="1">
    <citation type="journal article" date="2015" name="Int. J. Syst. Evol. Microbiol.">
        <title>Bacillus glycinifermentans sp. nov., isolated from fermented soybean paste.</title>
        <authorList>
            <person name="Kim S.J."/>
            <person name="Dunlap C.A."/>
            <person name="Kwon S.W."/>
            <person name="Rooney A.P."/>
        </authorList>
    </citation>
    <scope>NUCLEOTIDE SEQUENCE [LARGE SCALE GENOMIC DNA]</scope>
    <source>
        <strain evidence="1 2">GO-13</strain>
    </source>
</reference>
<evidence type="ECO:0000313" key="1">
    <source>
        <dbReference type="EMBL" id="KRT94255.1"/>
    </source>
</evidence>
<organism evidence="1 2">
    <name type="scientific">Bacillus glycinifermentans</name>
    <dbReference type="NCBI Taxonomy" id="1664069"/>
    <lineage>
        <taxon>Bacteria</taxon>
        <taxon>Bacillati</taxon>
        <taxon>Bacillota</taxon>
        <taxon>Bacilli</taxon>
        <taxon>Bacillales</taxon>
        <taxon>Bacillaceae</taxon>
        <taxon>Bacillus</taxon>
    </lineage>
</organism>
<evidence type="ECO:0000313" key="2">
    <source>
        <dbReference type="Proteomes" id="UP000036168"/>
    </source>
</evidence>
<dbReference type="STRING" id="1664069.BGLY_3786"/>
<comment type="caution">
    <text evidence="1">The sequence shown here is derived from an EMBL/GenBank/DDBJ whole genome shotgun (WGS) entry which is preliminary data.</text>
</comment>
<sequence length="75" mass="7752">MKKMFAAVSAAVVASLAAASFVPQPKGDAEFAGRAIFLEHSSAKQLAGRAIFLDRFTGTASADPVKEKTAKPALS</sequence>
<dbReference type="OrthoDB" id="2943098at2"/>
<dbReference type="Proteomes" id="UP000036168">
    <property type="component" value="Unassembled WGS sequence"/>
</dbReference>
<name>A0A0T6BRK7_9BACI</name>